<keyword evidence="4" id="KW-0677">Repeat</keyword>
<dbReference type="PANTHER" id="PTHR12442:SF26">
    <property type="entry name" value="CYTOPLASMIC DYNEIN 2 INTERMEDIATE CHAIN 2"/>
    <property type="match status" value="1"/>
</dbReference>
<gene>
    <name evidence="7" type="primary">LOC108628727</name>
</gene>
<dbReference type="GO" id="GO:0005868">
    <property type="term" value="C:cytoplasmic dynein complex"/>
    <property type="evidence" value="ECO:0007669"/>
    <property type="project" value="TreeGrafter"/>
</dbReference>
<evidence type="ECO:0000313" key="6">
    <source>
        <dbReference type="Proteomes" id="UP000694925"/>
    </source>
</evidence>
<evidence type="ECO:0000256" key="5">
    <source>
        <dbReference type="SAM" id="MobiDB-lite"/>
    </source>
</evidence>
<dbReference type="KEGG" id="ccal:108628727"/>
<protein>
    <submittedName>
        <fullName evidence="7">WD repeat-containing protein 34-like</fullName>
    </submittedName>
</protein>
<comment type="subcellular location">
    <subcellularLocation>
        <location evidence="1">Cytoplasm</location>
    </subcellularLocation>
</comment>
<dbReference type="Gene3D" id="2.130.10.10">
    <property type="entry name" value="YVTN repeat-like/Quinoprotein amine dehydrogenase"/>
    <property type="match status" value="2"/>
</dbReference>
<feature type="region of interest" description="Disordered" evidence="5">
    <location>
        <begin position="274"/>
        <end position="294"/>
    </location>
</feature>
<dbReference type="InterPro" id="IPR050687">
    <property type="entry name" value="Dynein_IC"/>
</dbReference>
<dbReference type="GO" id="GO:0042073">
    <property type="term" value="P:intraciliary transport"/>
    <property type="evidence" value="ECO:0007669"/>
    <property type="project" value="TreeGrafter"/>
</dbReference>
<name>A0AAJ7J7W4_9HYME</name>
<keyword evidence="2" id="KW-0963">Cytoplasm</keyword>
<proteinExistence type="predicted"/>
<dbReference type="SUPFAM" id="SSF50978">
    <property type="entry name" value="WD40 repeat-like"/>
    <property type="match status" value="1"/>
</dbReference>
<dbReference type="GeneID" id="108628727"/>
<dbReference type="Pfam" id="PF00400">
    <property type="entry name" value="WD40"/>
    <property type="match status" value="1"/>
</dbReference>
<evidence type="ECO:0000256" key="4">
    <source>
        <dbReference type="ARBA" id="ARBA00022737"/>
    </source>
</evidence>
<reference evidence="7" key="1">
    <citation type="submission" date="2025-08" db="UniProtKB">
        <authorList>
            <consortium name="RefSeq"/>
        </authorList>
    </citation>
    <scope>IDENTIFICATION</scope>
    <source>
        <tissue evidence="7">Whole body</tissue>
    </source>
</reference>
<dbReference type="SMART" id="SM00320">
    <property type="entry name" value="WD40"/>
    <property type="match status" value="5"/>
</dbReference>
<evidence type="ECO:0000256" key="3">
    <source>
        <dbReference type="ARBA" id="ARBA00022574"/>
    </source>
</evidence>
<evidence type="ECO:0000256" key="2">
    <source>
        <dbReference type="ARBA" id="ARBA00022490"/>
    </source>
</evidence>
<dbReference type="GO" id="GO:0045504">
    <property type="term" value="F:dynein heavy chain binding"/>
    <property type="evidence" value="ECO:0007669"/>
    <property type="project" value="TreeGrafter"/>
</dbReference>
<dbReference type="GO" id="GO:0045503">
    <property type="term" value="F:dynein light chain binding"/>
    <property type="evidence" value="ECO:0007669"/>
    <property type="project" value="TreeGrafter"/>
</dbReference>
<dbReference type="RefSeq" id="XP_017886310.1">
    <property type="nucleotide sequence ID" value="XM_018030821.2"/>
</dbReference>
<accession>A0AAJ7J7W4</accession>
<dbReference type="AlphaFoldDB" id="A0AAJ7J7W4"/>
<evidence type="ECO:0000256" key="1">
    <source>
        <dbReference type="ARBA" id="ARBA00004496"/>
    </source>
</evidence>
<dbReference type="InterPro" id="IPR001680">
    <property type="entry name" value="WD40_rpt"/>
</dbReference>
<dbReference type="GO" id="GO:0097014">
    <property type="term" value="C:ciliary plasm"/>
    <property type="evidence" value="ECO:0007669"/>
    <property type="project" value="TreeGrafter"/>
</dbReference>
<feature type="compositionally biased region" description="Basic and acidic residues" evidence="5">
    <location>
        <begin position="274"/>
        <end position="283"/>
    </location>
</feature>
<dbReference type="InterPro" id="IPR015943">
    <property type="entry name" value="WD40/YVTN_repeat-like_dom_sf"/>
</dbReference>
<organism evidence="6 7">
    <name type="scientific">Ceratina calcarata</name>
    <dbReference type="NCBI Taxonomy" id="156304"/>
    <lineage>
        <taxon>Eukaryota</taxon>
        <taxon>Metazoa</taxon>
        <taxon>Ecdysozoa</taxon>
        <taxon>Arthropoda</taxon>
        <taxon>Hexapoda</taxon>
        <taxon>Insecta</taxon>
        <taxon>Pterygota</taxon>
        <taxon>Neoptera</taxon>
        <taxon>Endopterygota</taxon>
        <taxon>Hymenoptera</taxon>
        <taxon>Apocrita</taxon>
        <taxon>Aculeata</taxon>
        <taxon>Apoidea</taxon>
        <taxon>Anthophila</taxon>
        <taxon>Apidae</taxon>
        <taxon>Ceratina</taxon>
        <taxon>Zadontomerus</taxon>
    </lineage>
</organism>
<dbReference type="PANTHER" id="PTHR12442">
    <property type="entry name" value="DYNEIN INTERMEDIATE CHAIN"/>
    <property type="match status" value="1"/>
</dbReference>
<dbReference type="InterPro" id="IPR036322">
    <property type="entry name" value="WD40_repeat_dom_sf"/>
</dbReference>
<keyword evidence="3" id="KW-0853">WD repeat</keyword>
<sequence length="475" mass="52091">MFGDRSVEAVSFDSQLSIAKSQLSANVQTTEIVYNERPAQTVETRTIETQTVTGDEREPKVNYDRLAEFLNRVTPNVLEALDESYGTDAFDDYEPNTDEESVAGTRLLQTIKTTGGSDSQMKMTDMCWSIGGGTLVVSYGVTQHRTWCEHLSKIVLYERTRQGGTFADEPSKTLEANGCVTAMAHHPTEPSIVAVGLFNGDVVVWNLREDASSAPATVVCTHDDSVTGVHWNARTANGDVSLLTTSGKDGHILVHKMTANHTIARAFKRLKVAKEHDQTESSRTRSAGGTREARAVEPGSCVTTFDFSSKDPMFFVVGTLSGGLYKCTMDPVVPTVQGDDATVDPVIAEYERYEGGSVTCVRCSPTRSIFVAAGTDKEIRIYDFEKHDCLHSISSENTIIGLTWMTWNRDILATYGVGPKIGLYDVTDGRLVTNANFESPDRQNSSCLCVDPNENLVAIGDTRGNLEIWKVPRRL</sequence>
<keyword evidence="6" id="KW-1185">Reference proteome</keyword>
<evidence type="ECO:0000313" key="7">
    <source>
        <dbReference type="RefSeq" id="XP_017886310.1"/>
    </source>
</evidence>
<dbReference type="Proteomes" id="UP000694925">
    <property type="component" value="Unplaced"/>
</dbReference>